<comment type="similarity">
    <text evidence="8">Belongs to the glutamate 5-kinase family.</text>
</comment>
<evidence type="ECO:0000256" key="7">
    <source>
        <dbReference type="ARBA" id="ARBA00022840"/>
    </source>
</evidence>
<name>A0A2S2E6Y6_9ALTE</name>
<dbReference type="GO" id="GO:0005524">
    <property type="term" value="F:ATP binding"/>
    <property type="evidence" value="ECO:0007669"/>
    <property type="project" value="UniProtKB-KW"/>
</dbReference>
<evidence type="ECO:0000256" key="5">
    <source>
        <dbReference type="ARBA" id="ARBA00022741"/>
    </source>
</evidence>
<dbReference type="PIRSF" id="PIRSF000729">
    <property type="entry name" value="GK"/>
    <property type="match status" value="1"/>
</dbReference>
<keyword evidence="11" id="KW-1185">Reference proteome</keyword>
<evidence type="ECO:0000259" key="9">
    <source>
        <dbReference type="SMART" id="SM00359"/>
    </source>
</evidence>
<evidence type="ECO:0000256" key="2">
    <source>
        <dbReference type="ARBA" id="ARBA00022605"/>
    </source>
</evidence>
<dbReference type="RefSeq" id="WP_109340913.1">
    <property type="nucleotide sequence ID" value="NZ_CP029347.1"/>
</dbReference>
<dbReference type="GO" id="GO:0055129">
    <property type="term" value="P:L-proline biosynthetic process"/>
    <property type="evidence" value="ECO:0007669"/>
    <property type="project" value="UniProtKB-UniRule"/>
</dbReference>
<evidence type="ECO:0000256" key="4">
    <source>
        <dbReference type="ARBA" id="ARBA00022679"/>
    </source>
</evidence>
<feature type="binding site" evidence="8">
    <location>
        <begin position="167"/>
        <end position="168"/>
    </location>
    <ligand>
        <name>ATP</name>
        <dbReference type="ChEBI" id="CHEBI:30616"/>
    </ligand>
</feature>
<comment type="function">
    <text evidence="8">Catalyzes the transfer of a phosphate group to glutamate to form L-glutamate 5-phosphate.</text>
</comment>
<keyword evidence="7 8" id="KW-0067">ATP-binding</keyword>
<dbReference type="UniPathway" id="UPA00098">
    <property type="reaction ID" value="UER00359"/>
</dbReference>
<dbReference type="InterPro" id="IPR019797">
    <property type="entry name" value="Glutamate_5-kinase_CS"/>
</dbReference>
<dbReference type="NCBIfam" id="TIGR01027">
    <property type="entry name" value="proB"/>
    <property type="match status" value="1"/>
</dbReference>
<dbReference type="InterPro" id="IPR001048">
    <property type="entry name" value="Asp/Glu/Uridylate_kinase"/>
</dbReference>
<dbReference type="InterPro" id="IPR011529">
    <property type="entry name" value="Glu_5kinase"/>
</dbReference>
<keyword evidence="5 8" id="KW-0547">Nucleotide-binding</keyword>
<evidence type="ECO:0000256" key="6">
    <source>
        <dbReference type="ARBA" id="ARBA00022777"/>
    </source>
</evidence>
<dbReference type="GO" id="GO:0003723">
    <property type="term" value="F:RNA binding"/>
    <property type="evidence" value="ECO:0007669"/>
    <property type="project" value="InterPro"/>
</dbReference>
<dbReference type="Pfam" id="PF00696">
    <property type="entry name" value="AA_kinase"/>
    <property type="match status" value="1"/>
</dbReference>
<keyword evidence="6 8" id="KW-0418">Kinase</keyword>
<evidence type="ECO:0000313" key="10">
    <source>
        <dbReference type="EMBL" id="AWL13414.1"/>
    </source>
</evidence>
<dbReference type="PRINTS" id="PR00474">
    <property type="entry name" value="GLU5KINASE"/>
</dbReference>
<dbReference type="SMART" id="SM00359">
    <property type="entry name" value="PUA"/>
    <property type="match status" value="1"/>
</dbReference>
<dbReference type="OrthoDB" id="9804434at2"/>
<reference evidence="10 11" key="1">
    <citation type="submission" date="2018-05" db="EMBL/GenBank/DDBJ databases">
        <title>Salinimonas sp. HMF8227 Genome sequencing and assembly.</title>
        <authorList>
            <person name="Kang H."/>
            <person name="Kang J."/>
            <person name="Cha I."/>
            <person name="Kim H."/>
            <person name="Joh K."/>
        </authorList>
    </citation>
    <scope>NUCLEOTIDE SEQUENCE [LARGE SCALE GENOMIC DNA]</scope>
    <source>
        <strain evidence="10 11">HMF8227</strain>
    </source>
</reference>
<dbReference type="InterPro" id="IPR001057">
    <property type="entry name" value="Glu/AcGlu_kinase"/>
</dbReference>
<keyword evidence="1 8" id="KW-0963">Cytoplasm</keyword>
<evidence type="ECO:0000313" key="11">
    <source>
        <dbReference type="Proteomes" id="UP000245728"/>
    </source>
</evidence>
<feature type="domain" description="PUA" evidence="9">
    <location>
        <begin position="275"/>
        <end position="357"/>
    </location>
</feature>
<comment type="pathway">
    <text evidence="8">Amino-acid biosynthesis; L-proline biosynthesis; L-glutamate 5-semialdehyde from L-glutamate: step 1/2.</text>
</comment>
<dbReference type="Pfam" id="PF01472">
    <property type="entry name" value="PUA"/>
    <property type="match status" value="1"/>
</dbReference>
<dbReference type="EC" id="2.7.2.11" evidence="8"/>
<dbReference type="PROSITE" id="PS50890">
    <property type="entry name" value="PUA"/>
    <property type="match status" value="1"/>
</dbReference>
<dbReference type="Gene3D" id="3.40.1160.10">
    <property type="entry name" value="Acetylglutamate kinase-like"/>
    <property type="match status" value="1"/>
</dbReference>
<evidence type="ECO:0000256" key="8">
    <source>
        <dbReference type="HAMAP-Rule" id="MF_00456"/>
    </source>
</evidence>
<feature type="binding site" evidence="8">
    <location>
        <begin position="209"/>
        <end position="215"/>
    </location>
    <ligand>
        <name>ATP</name>
        <dbReference type="ChEBI" id="CHEBI:30616"/>
    </ligand>
</feature>
<dbReference type="KEGG" id="salh:HMF8227_02966"/>
<dbReference type="Proteomes" id="UP000245728">
    <property type="component" value="Chromosome"/>
</dbReference>
<dbReference type="InterPro" id="IPR041739">
    <property type="entry name" value="G5K_ProB"/>
</dbReference>
<organism evidence="10 11">
    <name type="scientific">Saliniradius amylolyticus</name>
    <dbReference type="NCBI Taxonomy" id="2183582"/>
    <lineage>
        <taxon>Bacteria</taxon>
        <taxon>Pseudomonadati</taxon>
        <taxon>Pseudomonadota</taxon>
        <taxon>Gammaproteobacteria</taxon>
        <taxon>Alteromonadales</taxon>
        <taxon>Alteromonadaceae</taxon>
        <taxon>Saliniradius</taxon>
    </lineage>
</organism>
<dbReference type="InterPro" id="IPR015947">
    <property type="entry name" value="PUA-like_sf"/>
</dbReference>
<accession>A0A2S2E6Y6</accession>
<keyword evidence="4 8" id="KW-0808">Transferase</keyword>
<dbReference type="Gene3D" id="2.30.130.10">
    <property type="entry name" value="PUA domain"/>
    <property type="match status" value="1"/>
</dbReference>
<dbReference type="InterPro" id="IPR002478">
    <property type="entry name" value="PUA"/>
</dbReference>
<dbReference type="InterPro" id="IPR005715">
    <property type="entry name" value="Glu_5kinase/COase_Synthase"/>
</dbReference>
<keyword evidence="2 8" id="KW-0028">Amino-acid biosynthesis</keyword>
<dbReference type="CDD" id="cd21157">
    <property type="entry name" value="PUA_G5K"/>
    <property type="match status" value="1"/>
</dbReference>
<dbReference type="FunFam" id="3.40.1160.10:FF:000018">
    <property type="entry name" value="Glutamate 5-kinase"/>
    <property type="match status" value="1"/>
</dbReference>
<feature type="binding site" evidence="8">
    <location>
        <position position="12"/>
    </location>
    <ligand>
        <name>ATP</name>
        <dbReference type="ChEBI" id="CHEBI:30616"/>
    </ligand>
</feature>
<dbReference type="EMBL" id="CP029347">
    <property type="protein sequence ID" value="AWL13414.1"/>
    <property type="molecule type" value="Genomic_DNA"/>
</dbReference>
<dbReference type="AlphaFoldDB" id="A0A2S2E6Y6"/>
<dbReference type="CDD" id="cd04242">
    <property type="entry name" value="AAK_G5K_ProB"/>
    <property type="match status" value="1"/>
</dbReference>
<protein>
    <recommendedName>
        <fullName evidence="8">Glutamate 5-kinase</fullName>
        <ecNumber evidence="8">2.7.2.11</ecNumber>
    </recommendedName>
    <alternativeName>
        <fullName evidence="8">Gamma-glutamyl kinase</fullName>
        <shortName evidence="8">GK</shortName>
    </alternativeName>
</protein>
<gene>
    <name evidence="8" type="primary">proB</name>
    <name evidence="10" type="ORF">HMF8227_02966</name>
</gene>
<keyword evidence="3 8" id="KW-0641">Proline biosynthesis</keyword>
<dbReference type="PANTHER" id="PTHR43654">
    <property type="entry name" value="GLUTAMATE 5-KINASE"/>
    <property type="match status" value="1"/>
</dbReference>
<dbReference type="GO" id="GO:0005829">
    <property type="term" value="C:cytosol"/>
    <property type="evidence" value="ECO:0007669"/>
    <property type="project" value="TreeGrafter"/>
</dbReference>
<comment type="subcellular location">
    <subcellularLocation>
        <location evidence="8">Cytoplasm</location>
    </subcellularLocation>
</comment>
<dbReference type="InterPro" id="IPR036393">
    <property type="entry name" value="AceGlu_kinase-like_sf"/>
</dbReference>
<dbReference type="GO" id="GO:0004349">
    <property type="term" value="F:glutamate 5-kinase activity"/>
    <property type="evidence" value="ECO:0007669"/>
    <property type="project" value="UniProtKB-UniRule"/>
</dbReference>
<evidence type="ECO:0000256" key="3">
    <source>
        <dbReference type="ARBA" id="ARBA00022650"/>
    </source>
</evidence>
<feature type="binding site" evidence="8">
    <location>
        <position position="52"/>
    </location>
    <ligand>
        <name>substrate</name>
    </ligand>
</feature>
<dbReference type="PANTHER" id="PTHR43654:SF1">
    <property type="entry name" value="ISOPENTENYL PHOSPHATE KINASE"/>
    <property type="match status" value="1"/>
</dbReference>
<sequence length="365" mass="39214">MTEFNWQRAVIKVGSALISPDGHKCSAKYLLAIARFITESREQGKQVVIVSSGGVAAGRSTISHTAHPSIAEKQAMAAVGQMQMMENWSRFFDFPCAQVLLTYDDFHDRSRYVNIKNTIRELLNNNVLPIVNENDTVAVDALKVGDNDNLAAYAAMVAEADTMIICSDIDGLYDADPRINPDAKLIPEVEQITSEIYELAGGPGTKVGTGGMRTKIEAADKCAESGMQTLIVNGSKGEVFDALLDGRIPGTRFLPTKTPDTAKEQWLKHALIATGRIDVDKGAKKALIKEGASLLPIGITHVEGDFMPGDAVEVCYDGVPFAKGVALYSAADLHAIKGLQSADFEDAIGYTSGEAAVHRDDLALL</sequence>
<dbReference type="SUPFAM" id="SSF88697">
    <property type="entry name" value="PUA domain-like"/>
    <property type="match status" value="1"/>
</dbReference>
<feature type="binding site" evidence="8">
    <location>
        <position position="135"/>
    </location>
    <ligand>
        <name>substrate</name>
    </ligand>
</feature>
<proteinExistence type="inferred from homology"/>
<dbReference type="HAMAP" id="MF_00456">
    <property type="entry name" value="ProB"/>
    <property type="match status" value="1"/>
</dbReference>
<dbReference type="InterPro" id="IPR036974">
    <property type="entry name" value="PUA_sf"/>
</dbReference>
<comment type="catalytic activity">
    <reaction evidence="8">
        <text>L-glutamate + ATP = L-glutamyl 5-phosphate + ADP</text>
        <dbReference type="Rhea" id="RHEA:14877"/>
        <dbReference type="ChEBI" id="CHEBI:29985"/>
        <dbReference type="ChEBI" id="CHEBI:30616"/>
        <dbReference type="ChEBI" id="CHEBI:58274"/>
        <dbReference type="ChEBI" id="CHEBI:456216"/>
        <dbReference type="EC" id="2.7.2.11"/>
    </reaction>
</comment>
<feature type="binding site" evidence="8">
    <location>
        <position position="147"/>
    </location>
    <ligand>
        <name>substrate</name>
    </ligand>
</feature>
<dbReference type="SUPFAM" id="SSF53633">
    <property type="entry name" value="Carbamate kinase-like"/>
    <property type="match status" value="1"/>
</dbReference>
<dbReference type="PROSITE" id="PS00902">
    <property type="entry name" value="GLUTAMATE_5_KINASE"/>
    <property type="match status" value="1"/>
</dbReference>
<evidence type="ECO:0000256" key="1">
    <source>
        <dbReference type="ARBA" id="ARBA00022490"/>
    </source>
</evidence>